<organism evidence="1 2">
    <name type="scientific">Dermabacter vaginalis</name>
    <dbReference type="NCBI Taxonomy" id="1630135"/>
    <lineage>
        <taxon>Bacteria</taxon>
        <taxon>Bacillati</taxon>
        <taxon>Actinomycetota</taxon>
        <taxon>Actinomycetes</taxon>
        <taxon>Micrococcales</taxon>
        <taxon>Dermabacteraceae</taxon>
        <taxon>Dermabacter</taxon>
    </lineage>
</organism>
<name>A0A1B0ZJ88_9MICO</name>
<proteinExistence type="predicted"/>
<gene>
    <name evidence="1" type="ORF">DAD186_14130</name>
</gene>
<dbReference type="RefSeq" id="WP_065248052.1">
    <property type="nucleotide sequence ID" value="NZ_CP012117.1"/>
</dbReference>
<accession>A0A1B0ZJ88</accession>
<evidence type="ECO:0000313" key="2">
    <source>
        <dbReference type="Proteomes" id="UP000092596"/>
    </source>
</evidence>
<protein>
    <submittedName>
        <fullName evidence="1">Uncharacterized protein</fullName>
    </submittedName>
</protein>
<sequence>MAIPDRFEGIFGCGHEGTASLADVPLAKRLRRIDWLKTEGTCGACFAKKAGQRRKQESREAARWAAEHRLPPLNGSDKQIDFAESLRQDILTDAYTQLVESGRMSDEDYAEKIEAKVLKIHSARFWIDAQNTTVEDLAGVLDTADEVVAARVAEEQQLMRLEGSQKQVDWATRIRFDLLENAQADLVPARMDAATFDSEVVGKARKINSAHWWINQRDASTDDLLQLLADPGYDAIVENVEAQG</sequence>
<reference evidence="1 2" key="1">
    <citation type="submission" date="2015-06" db="EMBL/GenBank/DDBJ databases">
        <title>Investigation of pathophysiology for high-risk pregnancy and development of treatment modality based on it.</title>
        <authorList>
            <person name="Kim B.-C."/>
            <person name="Lim S."/>
        </authorList>
    </citation>
    <scope>NUCLEOTIDE SEQUENCE [LARGE SCALE GENOMIC DNA]</scope>
    <source>
        <strain evidence="1 2">AD1-86</strain>
    </source>
</reference>
<dbReference type="STRING" id="1630135.DAD186_14130"/>
<dbReference type="Proteomes" id="UP000092596">
    <property type="component" value="Chromosome"/>
</dbReference>
<dbReference type="AlphaFoldDB" id="A0A1B0ZJ88"/>
<dbReference type="KEGG" id="dva:DAD186_14130"/>
<dbReference type="EMBL" id="CP012117">
    <property type="protein sequence ID" value="ANP27963.1"/>
    <property type="molecule type" value="Genomic_DNA"/>
</dbReference>
<evidence type="ECO:0000313" key="1">
    <source>
        <dbReference type="EMBL" id="ANP27963.1"/>
    </source>
</evidence>